<reference evidence="3" key="1">
    <citation type="submission" date="2017-02" db="EMBL/GenBank/DDBJ databases">
        <authorList>
            <person name="Varghese N."/>
            <person name="Submissions S."/>
        </authorList>
    </citation>
    <scope>NUCLEOTIDE SEQUENCE [LARGE SCALE GENOMIC DNA]</scope>
    <source>
        <strain evidence="3">DSM 3072</strain>
    </source>
</reference>
<name>A0A1T4V7Q1_9GAMM</name>
<evidence type="ECO:0000313" key="3">
    <source>
        <dbReference type="Proteomes" id="UP000242432"/>
    </source>
</evidence>
<organism evidence="2 3">
    <name type="scientific">Succinivibrio dextrinosolvens DSM 3072</name>
    <dbReference type="NCBI Taxonomy" id="1123324"/>
    <lineage>
        <taxon>Bacteria</taxon>
        <taxon>Pseudomonadati</taxon>
        <taxon>Pseudomonadota</taxon>
        <taxon>Gammaproteobacteria</taxon>
        <taxon>Aeromonadales</taxon>
        <taxon>Succinivibrionaceae</taxon>
        <taxon>Succinivibrio</taxon>
    </lineage>
</organism>
<protein>
    <submittedName>
        <fullName evidence="2">DNA replication protein DnaC</fullName>
    </submittedName>
</protein>
<dbReference type="PANTHER" id="PTHR30050">
    <property type="entry name" value="CHROMOSOMAL REPLICATION INITIATOR PROTEIN DNAA"/>
    <property type="match status" value="1"/>
</dbReference>
<keyword evidence="3" id="KW-1185">Reference proteome</keyword>
<dbReference type="Gene3D" id="3.40.50.300">
    <property type="entry name" value="P-loop containing nucleotide triphosphate hydrolases"/>
    <property type="match status" value="1"/>
</dbReference>
<evidence type="ECO:0000259" key="1">
    <source>
        <dbReference type="Pfam" id="PF01695"/>
    </source>
</evidence>
<dbReference type="InterPro" id="IPR002611">
    <property type="entry name" value="IstB_ATP-bd"/>
</dbReference>
<dbReference type="PIRSF" id="PIRSF003073">
    <property type="entry name" value="DNAC_TnpB_IstB"/>
    <property type="match status" value="1"/>
</dbReference>
<dbReference type="PANTHER" id="PTHR30050:SF4">
    <property type="entry name" value="ATP-BINDING PROTEIN RV3427C IN INSERTION SEQUENCE-RELATED"/>
    <property type="match status" value="1"/>
</dbReference>
<dbReference type="AlphaFoldDB" id="A0A1T4V7Q1"/>
<dbReference type="CDD" id="cd00009">
    <property type="entry name" value="AAA"/>
    <property type="match status" value="1"/>
</dbReference>
<dbReference type="EMBL" id="FUXX01000012">
    <property type="protein sequence ID" value="SKA60967.1"/>
    <property type="molecule type" value="Genomic_DNA"/>
</dbReference>
<gene>
    <name evidence="2" type="ORF">SAMN02745213_00996</name>
</gene>
<feature type="domain" description="IstB-like ATP-binding" evidence="1">
    <location>
        <begin position="18"/>
        <end position="246"/>
    </location>
</feature>
<dbReference type="InterPro" id="IPR028350">
    <property type="entry name" value="DNAC/IstB-like"/>
</dbReference>
<dbReference type="GO" id="GO:0006260">
    <property type="term" value="P:DNA replication"/>
    <property type="evidence" value="ECO:0007669"/>
    <property type="project" value="TreeGrafter"/>
</dbReference>
<evidence type="ECO:0000313" key="2">
    <source>
        <dbReference type="EMBL" id="SKA60967.1"/>
    </source>
</evidence>
<dbReference type="GO" id="GO:0005524">
    <property type="term" value="F:ATP binding"/>
    <property type="evidence" value="ECO:0007669"/>
    <property type="project" value="InterPro"/>
</dbReference>
<dbReference type="InterPro" id="IPR027417">
    <property type="entry name" value="P-loop_NTPase"/>
</dbReference>
<dbReference type="RefSeq" id="WP_078928517.1">
    <property type="nucleotide sequence ID" value="NZ_FUXX01000012.1"/>
</dbReference>
<dbReference type="Pfam" id="PF01695">
    <property type="entry name" value="IstB_IS21"/>
    <property type="match status" value="1"/>
</dbReference>
<dbReference type="SUPFAM" id="SSF52540">
    <property type="entry name" value="P-loop containing nucleoside triphosphate hydrolases"/>
    <property type="match status" value="1"/>
</dbReference>
<accession>A0A1T4V7Q1</accession>
<dbReference type="Proteomes" id="UP000242432">
    <property type="component" value="Unassembled WGS sequence"/>
</dbReference>
<sequence>MSIAITEKQKEVLIRLRQELRLDGFASELENQYENLSIYAGLTFEERLISCIEKQEQADKERKCANLIKRAKLKDHLRLSDLTKTSQYGLSKETLASLASLQWVTKCCNIIISGSCGVGKTGLANALAYNCCSNGISVRNYRTSDLLLELSAKQGMEKIKFMKNLQRYNVLILDDLGLAPITSEETQDLFNILDDRYRVAPVIVATQLKLEGLAIFLGNDTKAEAAADRLLHPSIHIELKGPSRRK</sequence>
<proteinExistence type="predicted"/>